<dbReference type="InterPro" id="IPR015422">
    <property type="entry name" value="PyrdxlP-dep_Trfase_small"/>
</dbReference>
<dbReference type="InterPro" id="IPR050103">
    <property type="entry name" value="Class-III_PLP-dep_AT"/>
</dbReference>
<dbReference type="Gene3D" id="3.40.640.10">
    <property type="entry name" value="Type I PLP-dependent aspartate aminotransferase-like (Major domain)"/>
    <property type="match status" value="1"/>
</dbReference>
<dbReference type="Pfam" id="PF00202">
    <property type="entry name" value="Aminotran_3"/>
    <property type="match status" value="1"/>
</dbReference>
<dbReference type="SUPFAM" id="SSF53383">
    <property type="entry name" value="PLP-dependent transferases"/>
    <property type="match status" value="1"/>
</dbReference>
<dbReference type="CDD" id="cd00610">
    <property type="entry name" value="OAT_like"/>
    <property type="match status" value="1"/>
</dbReference>
<dbReference type="NCBIfam" id="TIGR00707">
    <property type="entry name" value="argD"/>
    <property type="match status" value="1"/>
</dbReference>
<dbReference type="Proteomes" id="UP000265816">
    <property type="component" value="Unassembled WGS sequence"/>
</dbReference>
<dbReference type="HAMAP" id="MF_01107">
    <property type="entry name" value="ArgD_aminotrans_3"/>
    <property type="match status" value="1"/>
</dbReference>
<dbReference type="InterPro" id="IPR015421">
    <property type="entry name" value="PyrdxlP-dep_Trfase_major"/>
</dbReference>
<accession>A0A398B9I7</accession>
<feature type="binding site" evidence="5">
    <location>
        <position position="265"/>
    </location>
    <ligand>
        <name>pyridoxal 5'-phosphate</name>
        <dbReference type="ChEBI" id="CHEBI:597326"/>
    </ligand>
</feature>
<dbReference type="InterPro" id="IPR015424">
    <property type="entry name" value="PyrdxlP-dep_Trfase"/>
</dbReference>
<dbReference type="NCBIfam" id="NF002325">
    <property type="entry name" value="PRK01278.1"/>
    <property type="match status" value="1"/>
</dbReference>
<feature type="binding site" evidence="5">
    <location>
        <position position="122"/>
    </location>
    <ligand>
        <name>pyridoxal 5'-phosphate</name>
        <dbReference type="ChEBI" id="CHEBI:597326"/>
    </ligand>
</feature>
<feature type="binding site" evidence="5">
    <location>
        <begin position="207"/>
        <end position="210"/>
    </location>
    <ligand>
        <name>pyridoxal 5'-phosphate</name>
        <dbReference type="ChEBI" id="CHEBI:597326"/>
    </ligand>
</feature>
<keyword evidence="4 5" id="KW-0663">Pyridoxal phosphate</keyword>
<dbReference type="EC" id="2.6.1.11" evidence="5"/>
<reference evidence="6 7" key="1">
    <citation type="submission" date="2018-08" db="EMBL/GenBank/DDBJ databases">
        <title>Bacillus jemisoniae sp. nov., Bacillus chryseoplanitiae sp. nov., Bacillus resnikiae sp. nov., and Bacillus frankliniae sp. nov., isolated from Viking spacecraft and associated surfaces.</title>
        <authorList>
            <person name="Seuylemezian A."/>
            <person name="Vaishampayan P."/>
        </authorList>
    </citation>
    <scope>NUCLEOTIDE SEQUENCE [LARGE SCALE GENOMIC DNA]</scope>
    <source>
        <strain evidence="6 7">JJ-247</strain>
    </source>
</reference>
<dbReference type="InterPro" id="IPR004636">
    <property type="entry name" value="AcOrn/SuccOrn_fam"/>
</dbReference>
<evidence type="ECO:0000256" key="2">
    <source>
        <dbReference type="ARBA" id="ARBA00022605"/>
    </source>
</evidence>
<comment type="similarity">
    <text evidence="5">Belongs to the class-III pyridoxal-phosphate-dependent aminotransferase family. ArgD subfamily.</text>
</comment>
<keyword evidence="7" id="KW-1185">Reference proteome</keyword>
<dbReference type="GO" id="GO:0003992">
    <property type="term" value="F:N2-acetyl-L-ornithine:2-oxoglutarate 5-aminotransferase activity"/>
    <property type="evidence" value="ECO:0007669"/>
    <property type="project" value="UniProtKB-UniRule"/>
</dbReference>
<dbReference type="UniPathway" id="UPA00068">
    <property type="reaction ID" value="UER00109"/>
</dbReference>
<evidence type="ECO:0000256" key="1">
    <source>
        <dbReference type="ARBA" id="ARBA00022576"/>
    </source>
</evidence>
<comment type="catalytic activity">
    <reaction evidence="5">
        <text>N(2)-acetyl-L-ornithine + 2-oxoglutarate = N-acetyl-L-glutamate 5-semialdehyde + L-glutamate</text>
        <dbReference type="Rhea" id="RHEA:18049"/>
        <dbReference type="ChEBI" id="CHEBI:16810"/>
        <dbReference type="ChEBI" id="CHEBI:29123"/>
        <dbReference type="ChEBI" id="CHEBI:29985"/>
        <dbReference type="ChEBI" id="CHEBI:57805"/>
        <dbReference type="EC" id="2.6.1.11"/>
    </reaction>
</comment>
<dbReference type="FunFam" id="3.40.640.10:FF:000004">
    <property type="entry name" value="Acetylornithine aminotransferase"/>
    <property type="match status" value="1"/>
</dbReference>
<dbReference type="InterPro" id="IPR005814">
    <property type="entry name" value="Aminotrans_3"/>
</dbReference>
<keyword evidence="3 5" id="KW-0808">Transferase</keyword>
<feature type="binding site" evidence="5">
    <location>
        <begin position="95"/>
        <end position="96"/>
    </location>
    <ligand>
        <name>pyridoxal 5'-phosphate</name>
        <dbReference type="ChEBI" id="CHEBI:597326"/>
    </ligand>
</feature>
<feature type="binding site" evidence="5">
    <location>
        <position position="125"/>
    </location>
    <ligand>
        <name>N(2)-acetyl-L-ornithine</name>
        <dbReference type="ChEBI" id="CHEBI:57805"/>
    </ligand>
</feature>
<keyword evidence="5" id="KW-0963">Cytoplasm</keyword>
<dbReference type="NCBIfam" id="NF002797">
    <property type="entry name" value="PRK02936.1"/>
    <property type="match status" value="1"/>
</dbReference>
<dbReference type="GO" id="GO:0030170">
    <property type="term" value="F:pyridoxal phosphate binding"/>
    <property type="evidence" value="ECO:0007669"/>
    <property type="project" value="InterPro"/>
</dbReference>
<proteinExistence type="inferred from homology"/>
<dbReference type="PANTHER" id="PTHR11986:SF79">
    <property type="entry name" value="ACETYLORNITHINE AMINOTRANSFERASE, MITOCHONDRIAL"/>
    <property type="match status" value="1"/>
</dbReference>
<dbReference type="GO" id="GO:0042802">
    <property type="term" value="F:identical protein binding"/>
    <property type="evidence" value="ECO:0007669"/>
    <property type="project" value="TreeGrafter"/>
</dbReference>
<comment type="pathway">
    <text evidence="5">Amino-acid biosynthesis; L-arginine biosynthesis; N(2)-acetyl-L-ornithine from L-glutamate: step 4/4.</text>
</comment>
<dbReference type="PANTHER" id="PTHR11986">
    <property type="entry name" value="AMINOTRANSFERASE CLASS III"/>
    <property type="match status" value="1"/>
</dbReference>
<comment type="caution">
    <text evidence="6">The sequence shown here is derived from an EMBL/GenBank/DDBJ whole genome shotgun (WGS) entry which is preliminary data.</text>
</comment>
<dbReference type="PROSITE" id="PS00600">
    <property type="entry name" value="AA_TRANSFER_CLASS_3"/>
    <property type="match status" value="1"/>
</dbReference>
<gene>
    <name evidence="5" type="primary">argD</name>
    <name evidence="6" type="ORF">D1970_11685</name>
</gene>
<keyword evidence="5" id="KW-0055">Arginine biosynthesis</keyword>
<comment type="miscellaneous">
    <text evidence="5">May also have succinyldiaminopimelate aminotransferase activity, thus carrying out the corresponding step in lysine biosynthesis.</text>
</comment>
<comment type="cofactor">
    <cofactor evidence="5">
        <name>pyridoxal 5'-phosphate</name>
        <dbReference type="ChEBI" id="CHEBI:597326"/>
    </cofactor>
    <text evidence="5">Binds 1 pyridoxal phosphate per subunit.</text>
</comment>
<evidence type="ECO:0000313" key="7">
    <source>
        <dbReference type="Proteomes" id="UP000265816"/>
    </source>
</evidence>
<dbReference type="OrthoDB" id="9807885at2"/>
<name>A0A398B9I7_9BACI</name>
<evidence type="ECO:0000256" key="5">
    <source>
        <dbReference type="HAMAP-Rule" id="MF_01107"/>
    </source>
</evidence>
<evidence type="ECO:0000313" key="6">
    <source>
        <dbReference type="EMBL" id="RID84550.1"/>
    </source>
</evidence>
<dbReference type="InterPro" id="IPR049704">
    <property type="entry name" value="Aminotrans_3_PPA_site"/>
</dbReference>
<protein>
    <recommendedName>
        <fullName evidence="5">Acetylornithine aminotransferase</fullName>
        <shortName evidence="5">ACOAT</shortName>
        <ecNumber evidence="5">2.6.1.11</ecNumber>
    </recommendedName>
</protein>
<dbReference type="GO" id="GO:0005737">
    <property type="term" value="C:cytoplasm"/>
    <property type="evidence" value="ECO:0007669"/>
    <property type="project" value="UniProtKB-SubCell"/>
</dbReference>
<feature type="modified residue" description="N6-(pyridoxal phosphate)lysine" evidence="5">
    <location>
        <position position="236"/>
    </location>
</feature>
<keyword evidence="1 5" id="KW-0032">Aminotransferase</keyword>
<evidence type="ECO:0000256" key="3">
    <source>
        <dbReference type="ARBA" id="ARBA00022679"/>
    </source>
</evidence>
<dbReference type="PIRSF" id="PIRSF000521">
    <property type="entry name" value="Transaminase_4ab_Lys_Orn"/>
    <property type="match status" value="1"/>
</dbReference>
<feature type="binding site" evidence="5">
    <location>
        <position position="264"/>
    </location>
    <ligand>
        <name>N(2)-acetyl-L-ornithine</name>
        <dbReference type="ChEBI" id="CHEBI:57805"/>
    </ligand>
</feature>
<sequence>MSVLFPTYKRWELEPAYAKGARMTGENGKEYLDFTSGIGVCNLGHCHEAVKEQVEAQLDKFWHVSNFFPQNIQEQAGKLLAEASGMDYVFFANSGAEANEAAIKLARKATGRSKIISFKSSFHGRTLGAMAATGQEKVWQGFGSMPENFVHLPFNDCERLWEEDGTDTAAVMLEVIQGEGGIHPASEKFLKETEAFCRKNDALFMVDEIQTGIGRTGKAFAFQHYGVQPDIITAAKGLGSGFPIGAMAGKGWLGEAFGPGSHGSTFGGNAIATTAAKATMEIIFNENFLRETRELGVYLAQLLKQSLGILENVRDIRGIGLMVGIEITEELSGTLQELRENGLLALPAGENVIRLLPPLNVNKMEIDEAVSLLEMTLKKRA</sequence>
<dbReference type="RefSeq" id="WP_119113053.1">
    <property type="nucleotide sequence ID" value="NZ_CBCSEO010000001.1"/>
</dbReference>
<keyword evidence="2 5" id="KW-0028">Amino-acid biosynthesis</keyword>
<evidence type="ECO:0000256" key="4">
    <source>
        <dbReference type="ARBA" id="ARBA00022898"/>
    </source>
</evidence>
<dbReference type="EMBL" id="QWVT01000019">
    <property type="protein sequence ID" value="RID84550.1"/>
    <property type="molecule type" value="Genomic_DNA"/>
</dbReference>
<dbReference type="Gene3D" id="3.90.1150.10">
    <property type="entry name" value="Aspartate Aminotransferase, domain 1"/>
    <property type="match status" value="1"/>
</dbReference>
<dbReference type="GO" id="GO:0006526">
    <property type="term" value="P:L-arginine biosynthetic process"/>
    <property type="evidence" value="ECO:0007669"/>
    <property type="project" value="UniProtKB-UniRule"/>
</dbReference>
<comment type="subcellular location">
    <subcellularLocation>
        <location evidence="5">Cytoplasm</location>
    </subcellularLocation>
</comment>
<organism evidence="6 7">
    <name type="scientific">Mesobacillus zeae</name>
    <dbReference type="NCBI Taxonomy" id="1917180"/>
    <lineage>
        <taxon>Bacteria</taxon>
        <taxon>Bacillati</taxon>
        <taxon>Bacillota</taxon>
        <taxon>Bacilli</taxon>
        <taxon>Bacillales</taxon>
        <taxon>Bacillaceae</taxon>
        <taxon>Mesobacillus</taxon>
    </lineage>
</organism>
<dbReference type="AlphaFoldDB" id="A0A398B9I7"/>
<comment type="subunit">
    <text evidence="5">Homodimer.</text>
</comment>